<protein>
    <submittedName>
        <fullName evidence="1">Uncharacterized protein</fullName>
    </submittedName>
</protein>
<accession>A0A0A9HRV1</accession>
<name>A0A0A9HRV1_ARUDO</name>
<dbReference type="EMBL" id="GBRH01162283">
    <property type="protein sequence ID" value="JAE35613.1"/>
    <property type="molecule type" value="Transcribed_RNA"/>
</dbReference>
<organism evidence="1">
    <name type="scientific">Arundo donax</name>
    <name type="common">Giant reed</name>
    <name type="synonym">Donax arundinaceus</name>
    <dbReference type="NCBI Taxonomy" id="35708"/>
    <lineage>
        <taxon>Eukaryota</taxon>
        <taxon>Viridiplantae</taxon>
        <taxon>Streptophyta</taxon>
        <taxon>Embryophyta</taxon>
        <taxon>Tracheophyta</taxon>
        <taxon>Spermatophyta</taxon>
        <taxon>Magnoliopsida</taxon>
        <taxon>Liliopsida</taxon>
        <taxon>Poales</taxon>
        <taxon>Poaceae</taxon>
        <taxon>PACMAD clade</taxon>
        <taxon>Arundinoideae</taxon>
        <taxon>Arundineae</taxon>
        <taxon>Arundo</taxon>
    </lineage>
</organism>
<reference evidence="1" key="2">
    <citation type="journal article" date="2015" name="Data Brief">
        <title>Shoot transcriptome of the giant reed, Arundo donax.</title>
        <authorList>
            <person name="Barrero R.A."/>
            <person name="Guerrero F.D."/>
            <person name="Moolhuijzen P."/>
            <person name="Goolsby J.A."/>
            <person name="Tidwell J."/>
            <person name="Bellgard S.E."/>
            <person name="Bellgard M.I."/>
        </authorList>
    </citation>
    <scope>NUCLEOTIDE SEQUENCE</scope>
    <source>
        <tissue evidence="1">Shoot tissue taken approximately 20 cm above the soil surface</tissue>
    </source>
</reference>
<evidence type="ECO:0000313" key="1">
    <source>
        <dbReference type="EMBL" id="JAE35613.1"/>
    </source>
</evidence>
<sequence>MLTTPSPLGNGFLIFVGSNSHVPNRIVRSRHRDSYVPCCVALTGSTWPLSCFFLWSSVRISQSLSVKASRSPLIIGDIRNHFCVSQE</sequence>
<dbReference type="AlphaFoldDB" id="A0A0A9HRV1"/>
<reference evidence="1" key="1">
    <citation type="submission" date="2014-09" db="EMBL/GenBank/DDBJ databases">
        <authorList>
            <person name="Magalhaes I.L.F."/>
            <person name="Oliveira U."/>
            <person name="Santos F.R."/>
            <person name="Vidigal T.H.D.A."/>
            <person name="Brescovit A.D."/>
            <person name="Santos A.J."/>
        </authorList>
    </citation>
    <scope>NUCLEOTIDE SEQUENCE</scope>
    <source>
        <tissue evidence="1">Shoot tissue taken approximately 20 cm above the soil surface</tissue>
    </source>
</reference>
<proteinExistence type="predicted"/>